<reference evidence="2" key="1">
    <citation type="submission" date="2019-09" db="EMBL/GenBank/DDBJ databases">
        <authorList>
            <person name="Teo W.F.A."/>
            <person name="Duangmal K."/>
        </authorList>
    </citation>
    <scope>NUCLEOTIDE SEQUENCE [LARGE SCALE GENOMIC DNA]</scope>
    <source>
        <strain evidence="2">K81G1</strain>
    </source>
</reference>
<dbReference type="Proteomes" id="UP000319769">
    <property type="component" value="Unassembled WGS sequence"/>
</dbReference>
<comment type="caution">
    <text evidence="2">The sequence shown here is derived from an EMBL/GenBank/DDBJ whole genome shotgun (WGS) entry which is preliminary data.</text>
</comment>
<sequence>MSAQWIIEEPVVAAVAADAALATPGVVRLETGVGGLVRSWGRGKWQQVKGITPAPATGALAEFGDGDLRVRVGIATSGAVPAAAVARQVQREVRAAVTKQTGLDVAEVSVVVLDIEPAEVP</sequence>
<dbReference type="OrthoDB" id="4570226at2"/>
<dbReference type="AlphaFoldDB" id="A0A5N0VND3"/>
<comment type="similarity">
    <text evidence="1">Belongs to the asp23 family.</text>
</comment>
<organism evidence="2 3">
    <name type="scientific">Amycolatopsis acidicola</name>
    <dbReference type="NCBI Taxonomy" id="2596893"/>
    <lineage>
        <taxon>Bacteria</taxon>
        <taxon>Bacillati</taxon>
        <taxon>Actinomycetota</taxon>
        <taxon>Actinomycetes</taxon>
        <taxon>Pseudonocardiales</taxon>
        <taxon>Pseudonocardiaceae</taxon>
        <taxon>Amycolatopsis</taxon>
    </lineage>
</organism>
<name>A0A5N0VND3_9PSEU</name>
<evidence type="ECO:0000313" key="2">
    <source>
        <dbReference type="EMBL" id="KAA9166302.1"/>
    </source>
</evidence>
<accession>A0A5N0VND3</accession>
<proteinExistence type="inferred from homology"/>
<dbReference type="InterPro" id="IPR005531">
    <property type="entry name" value="Asp23"/>
</dbReference>
<gene>
    <name evidence="2" type="ORF">FPZ12_001670</name>
</gene>
<protein>
    <submittedName>
        <fullName evidence="2">Asp23/Gls24 family envelope stress response protein</fullName>
    </submittedName>
</protein>
<dbReference type="Pfam" id="PF03780">
    <property type="entry name" value="Asp23"/>
    <property type="match status" value="1"/>
</dbReference>
<evidence type="ECO:0000313" key="3">
    <source>
        <dbReference type="Proteomes" id="UP000319769"/>
    </source>
</evidence>
<dbReference type="EMBL" id="VMNW02000002">
    <property type="protein sequence ID" value="KAA9166302.1"/>
    <property type="molecule type" value="Genomic_DNA"/>
</dbReference>
<dbReference type="RefSeq" id="WP_144758054.1">
    <property type="nucleotide sequence ID" value="NZ_VMNW02000002.1"/>
</dbReference>
<keyword evidence="3" id="KW-1185">Reference proteome</keyword>
<evidence type="ECO:0000256" key="1">
    <source>
        <dbReference type="ARBA" id="ARBA00005721"/>
    </source>
</evidence>